<name>A0A1I2ZRZ8_9FIRM</name>
<organism evidence="2 3">
    <name type="scientific">Desulfotruncus arcticus DSM 17038</name>
    <dbReference type="NCBI Taxonomy" id="1121424"/>
    <lineage>
        <taxon>Bacteria</taxon>
        <taxon>Bacillati</taxon>
        <taxon>Bacillota</taxon>
        <taxon>Clostridia</taxon>
        <taxon>Eubacteriales</taxon>
        <taxon>Desulfallaceae</taxon>
        <taxon>Desulfotruncus</taxon>
    </lineage>
</organism>
<gene>
    <name evidence="2" type="ORF">SAMN05660649_05080</name>
</gene>
<reference evidence="3" key="1">
    <citation type="submission" date="2016-10" db="EMBL/GenBank/DDBJ databases">
        <authorList>
            <person name="Varghese N."/>
            <person name="Submissions S."/>
        </authorList>
    </citation>
    <scope>NUCLEOTIDE SEQUENCE [LARGE SCALE GENOMIC DNA]</scope>
    <source>
        <strain evidence="3">DSM 17038</strain>
    </source>
</reference>
<protein>
    <submittedName>
        <fullName evidence="2">Uncharacterized protein</fullName>
    </submittedName>
</protein>
<dbReference type="AlphaFoldDB" id="A0A1I2ZRZ8"/>
<proteinExistence type="predicted"/>
<evidence type="ECO:0000313" key="3">
    <source>
        <dbReference type="Proteomes" id="UP000199337"/>
    </source>
</evidence>
<accession>A0A1I2ZRZ8</accession>
<keyword evidence="3" id="KW-1185">Reference proteome</keyword>
<dbReference type="Proteomes" id="UP000199337">
    <property type="component" value="Unassembled WGS sequence"/>
</dbReference>
<dbReference type="EMBL" id="FOOX01000036">
    <property type="protein sequence ID" value="SFH40289.1"/>
    <property type="molecule type" value="Genomic_DNA"/>
</dbReference>
<evidence type="ECO:0000256" key="1">
    <source>
        <dbReference type="SAM" id="MobiDB-lite"/>
    </source>
</evidence>
<dbReference type="RefSeq" id="WP_092476144.1">
    <property type="nucleotide sequence ID" value="NZ_FOOX01000036.1"/>
</dbReference>
<evidence type="ECO:0000313" key="2">
    <source>
        <dbReference type="EMBL" id="SFH40289.1"/>
    </source>
</evidence>
<feature type="region of interest" description="Disordered" evidence="1">
    <location>
        <begin position="1"/>
        <end position="22"/>
    </location>
</feature>
<sequence length="115" mass="13593">MTKTELEQRKAAREARRTACEAETKRKQEELMLVYGGLGLRGRKQKTLTFTCPYCGIMLIDLRDNPSQFRRNIQNHIGSKHMNHLLKQDLGSLHIEIHSLLNQRDYWDNQDRREV</sequence>